<evidence type="ECO:0000313" key="3">
    <source>
        <dbReference type="EMBL" id="KMY49037.1"/>
    </source>
</evidence>
<dbReference type="Gene3D" id="3.60.15.10">
    <property type="entry name" value="Ribonuclease Z/Hydroxyacylglutathione hydrolase-like"/>
    <property type="match status" value="1"/>
</dbReference>
<evidence type="ECO:0000313" key="4">
    <source>
        <dbReference type="Proteomes" id="UP000037146"/>
    </source>
</evidence>
<dbReference type="SMART" id="SM00849">
    <property type="entry name" value="Lactamase_B"/>
    <property type="match status" value="1"/>
</dbReference>
<evidence type="ECO:0000259" key="2">
    <source>
        <dbReference type="SMART" id="SM00849"/>
    </source>
</evidence>
<dbReference type="PATRIC" id="fig|1679170.3.peg.1185"/>
<name>A0A0K9GS09_9BACI</name>
<protein>
    <recommendedName>
        <fullName evidence="2">Metallo-beta-lactamase domain-containing protein</fullName>
    </recommendedName>
</protein>
<dbReference type="InterPro" id="IPR036866">
    <property type="entry name" value="RibonucZ/Hydroxyglut_hydro"/>
</dbReference>
<dbReference type="PANTHER" id="PTHR46018:SF4">
    <property type="entry name" value="METALLO-HYDROLASE YHFI-RELATED"/>
    <property type="match status" value="1"/>
</dbReference>
<dbReference type="GO" id="GO:0042781">
    <property type="term" value="F:3'-tRNA processing endoribonuclease activity"/>
    <property type="evidence" value="ECO:0007669"/>
    <property type="project" value="TreeGrafter"/>
</dbReference>
<gene>
    <name evidence="3" type="ORF">AC625_05535</name>
</gene>
<reference evidence="4" key="1">
    <citation type="submission" date="2015-07" db="EMBL/GenBank/DDBJ databases">
        <title>Genome sequencing project for genomic taxonomy and phylogenomics of Bacillus-like bacteria.</title>
        <authorList>
            <person name="Liu B."/>
            <person name="Wang J."/>
            <person name="Zhu Y."/>
            <person name="Liu G."/>
            <person name="Chen Q."/>
            <person name="Chen Z."/>
            <person name="Lan J."/>
            <person name="Che J."/>
            <person name="Ge C."/>
            <person name="Shi H."/>
            <person name="Pan Z."/>
            <person name="Liu X."/>
        </authorList>
    </citation>
    <scope>NUCLEOTIDE SEQUENCE [LARGE SCALE GENOMIC DNA]</scope>
    <source>
        <strain evidence="4">FJAT-27997</strain>
    </source>
</reference>
<feature type="domain" description="Metallo-beta-lactamase" evidence="2">
    <location>
        <begin position="18"/>
        <end position="205"/>
    </location>
</feature>
<proteinExistence type="predicted"/>
<dbReference type="Pfam" id="PF12706">
    <property type="entry name" value="Lactamase_B_2"/>
    <property type="match status" value="1"/>
</dbReference>
<dbReference type="STRING" id="1679170.AC625_05535"/>
<accession>A0A0K9GS09</accession>
<dbReference type="InterPro" id="IPR001279">
    <property type="entry name" value="Metallo-B-lactamas"/>
</dbReference>
<dbReference type="SUPFAM" id="SSF56281">
    <property type="entry name" value="Metallo-hydrolase/oxidoreductase"/>
    <property type="match status" value="1"/>
</dbReference>
<dbReference type="RefSeq" id="WP_049680369.1">
    <property type="nucleotide sequence ID" value="NZ_LFZW01000001.1"/>
</dbReference>
<organism evidence="3 4">
    <name type="scientific">Peribacillus loiseleuriae</name>
    <dbReference type="NCBI Taxonomy" id="1679170"/>
    <lineage>
        <taxon>Bacteria</taxon>
        <taxon>Bacillati</taxon>
        <taxon>Bacillota</taxon>
        <taxon>Bacilli</taxon>
        <taxon>Bacillales</taxon>
        <taxon>Bacillaceae</taxon>
        <taxon>Peribacillus</taxon>
    </lineage>
</organism>
<dbReference type="EMBL" id="LFZW01000001">
    <property type="protein sequence ID" value="KMY49037.1"/>
    <property type="molecule type" value="Genomic_DNA"/>
</dbReference>
<dbReference type="OrthoDB" id="9794898at2"/>
<evidence type="ECO:0000256" key="1">
    <source>
        <dbReference type="ARBA" id="ARBA00022833"/>
    </source>
</evidence>
<comment type="caution">
    <text evidence="3">The sequence shown here is derived from an EMBL/GenBank/DDBJ whole genome shotgun (WGS) entry which is preliminary data.</text>
</comment>
<dbReference type="AlphaFoldDB" id="A0A0K9GS09"/>
<sequence length="244" mass="27204">MKITVIGCWGGYPAKNEASSGYLVEYGDYRVLLDCGSGVLAQLQNHMKPEELDAVVLTHYHPDHIADIGVLQHALLIGRFLGNSKKILPIYGHQLDEEEFKKLTYKDITKGIAYKEDEPLLVGPFTFTFLRTKHPVPCYAIRIELDGQSIVYTGDSSYMEELAIFAKDAKVLLCESNFYGHTDGSSAGHMTAREAGMIANLADAHLLMLTHLPHYGDLQQLKKEAGEVFKREIALARSGMEFQL</sequence>
<keyword evidence="1" id="KW-0862">Zinc</keyword>
<dbReference type="Proteomes" id="UP000037146">
    <property type="component" value="Unassembled WGS sequence"/>
</dbReference>
<keyword evidence="4" id="KW-1185">Reference proteome</keyword>
<dbReference type="PANTHER" id="PTHR46018">
    <property type="entry name" value="ZINC PHOSPHODIESTERASE ELAC PROTEIN 1"/>
    <property type="match status" value="1"/>
</dbReference>
<dbReference type="CDD" id="cd07716">
    <property type="entry name" value="RNaseZ_short-form-like_MBL-fold"/>
    <property type="match status" value="1"/>
</dbReference>